<evidence type="ECO:0008006" key="4">
    <source>
        <dbReference type="Google" id="ProtNLM"/>
    </source>
</evidence>
<sequence>MTEQEELLKMRALLAEKEQVIEEQKKRIEKQRIQIDNMIQALLHARKKIFGASFEKTQTDG</sequence>
<dbReference type="OrthoDB" id="9981881at2"/>
<dbReference type="AlphaFoldDB" id="A0A1I6JGL2"/>
<accession>A0A1I6JGL2</accession>
<dbReference type="STRING" id="37658.SAMN05661086_01662"/>
<gene>
    <name evidence="2" type="ORF">SAMN05661086_01662</name>
</gene>
<dbReference type="Proteomes" id="UP000199659">
    <property type="component" value="Unassembled WGS sequence"/>
</dbReference>
<protein>
    <recommendedName>
        <fullName evidence="4">Transposase C of IS166 homeodomain-containing protein</fullName>
    </recommendedName>
</protein>
<organism evidence="2 3">
    <name type="scientific">Anaeromicropila populeti</name>
    <dbReference type="NCBI Taxonomy" id="37658"/>
    <lineage>
        <taxon>Bacteria</taxon>
        <taxon>Bacillati</taxon>
        <taxon>Bacillota</taxon>
        <taxon>Clostridia</taxon>
        <taxon>Lachnospirales</taxon>
        <taxon>Lachnospiraceae</taxon>
        <taxon>Anaeromicropila</taxon>
    </lineage>
</organism>
<evidence type="ECO:0000313" key="2">
    <source>
        <dbReference type="EMBL" id="SFR78019.1"/>
    </source>
</evidence>
<dbReference type="EMBL" id="FOYZ01000005">
    <property type="protein sequence ID" value="SFR78019.1"/>
    <property type="molecule type" value="Genomic_DNA"/>
</dbReference>
<feature type="coiled-coil region" evidence="1">
    <location>
        <begin position="7"/>
        <end position="41"/>
    </location>
</feature>
<evidence type="ECO:0000313" key="3">
    <source>
        <dbReference type="Proteomes" id="UP000199659"/>
    </source>
</evidence>
<reference evidence="2 3" key="1">
    <citation type="submission" date="2016-10" db="EMBL/GenBank/DDBJ databases">
        <authorList>
            <person name="de Groot N.N."/>
        </authorList>
    </citation>
    <scope>NUCLEOTIDE SEQUENCE [LARGE SCALE GENOMIC DNA]</scope>
    <source>
        <strain evidence="2 3">743A</strain>
    </source>
</reference>
<proteinExistence type="predicted"/>
<name>A0A1I6JGL2_9FIRM</name>
<evidence type="ECO:0000256" key="1">
    <source>
        <dbReference type="SAM" id="Coils"/>
    </source>
</evidence>
<dbReference type="RefSeq" id="WP_092560220.1">
    <property type="nucleotide sequence ID" value="NZ_FOYZ01000005.1"/>
</dbReference>
<keyword evidence="3" id="KW-1185">Reference proteome</keyword>
<keyword evidence="1" id="KW-0175">Coiled coil</keyword>